<feature type="domain" description="Metallo-beta-lactamase" evidence="2">
    <location>
        <begin position="70"/>
        <end position="236"/>
    </location>
</feature>
<feature type="chain" id="PRO_5015106655" description="Metallo-beta-lactamase domain-containing protein" evidence="1">
    <location>
        <begin position="18"/>
        <end position="354"/>
    </location>
</feature>
<dbReference type="SMART" id="SM00849">
    <property type="entry name" value="Lactamase_B"/>
    <property type="match status" value="1"/>
</dbReference>
<dbReference type="EMBL" id="JPDN02000022">
    <property type="protein sequence ID" value="PON24684.1"/>
    <property type="molecule type" value="Genomic_DNA"/>
</dbReference>
<dbReference type="GeneID" id="29981712"/>
<dbReference type="CDD" id="cd16276">
    <property type="entry name" value="metallo-hydrolase-like_MBL-fold"/>
    <property type="match status" value="1"/>
</dbReference>
<sequence length="354" mass="38950">MLKSALLASGVIQAVLACSTPAPQAIGPSQDINPTYNPIPEFAVGPPLNSDGYRVEDFGKGAYMITNGYYQAMALVSTKGVIMIDAPPSIGQNLLYAVGNITHLPITHQVYSHSHTDHNGASFLYGNVTRIGHRLTREYLVLANDPYRPLPDKTFSDSMTLTVGNQTLQLRNRGPNHSLDNTYIYAPAQKVLVLIDIIFPKWTPYLFLGKTEDTPGYIQAHKYALEYDFKHLVAGHLTLSGTRQDVEDSYGYVSDLYNNCRDAYLLGISPANSTNNLTASTLQAEALTANPNNPYATLSIVMNAFSNYCNEITNRKWAKKLAGTDMYGWSHAYTIVEALRIEFDVPGPYAPATN</sequence>
<dbReference type="Pfam" id="PF00753">
    <property type="entry name" value="Lactamase_B"/>
    <property type="match status" value="1"/>
</dbReference>
<dbReference type="PROSITE" id="PS51257">
    <property type="entry name" value="PROKAR_LIPOPROTEIN"/>
    <property type="match status" value="1"/>
</dbReference>
<evidence type="ECO:0000256" key="1">
    <source>
        <dbReference type="SAM" id="SignalP"/>
    </source>
</evidence>
<evidence type="ECO:0000259" key="2">
    <source>
        <dbReference type="SMART" id="SM00849"/>
    </source>
</evidence>
<dbReference type="InterPro" id="IPR001279">
    <property type="entry name" value="Metallo-B-lactamas"/>
</dbReference>
<feature type="signal peptide" evidence="1">
    <location>
        <begin position="1"/>
        <end position="17"/>
    </location>
</feature>
<dbReference type="Proteomes" id="UP000054821">
    <property type="component" value="Unassembled WGS sequence"/>
</dbReference>
<evidence type="ECO:0000313" key="3">
    <source>
        <dbReference type="EMBL" id="PON24684.1"/>
    </source>
</evidence>
<accession>A0A2P4ZK68</accession>
<dbReference type="Gene3D" id="3.60.15.10">
    <property type="entry name" value="Ribonuclease Z/Hydroxyacylglutathione hydrolase-like"/>
    <property type="match status" value="1"/>
</dbReference>
<gene>
    <name evidence="3" type="ORF">TGAM01_v206614</name>
</gene>
<dbReference type="AlphaFoldDB" id="A0A2P4ZK68"/>
<keyword evidence="1" id="KW-0732">Signal</keyword>
<proteinExistence type="predicted"/>
<name>A0A2P4ZK68_9HYPO</name>
<dbReference type="RefSeq" id="XP_024405382.1">
    <property type="nucleotide sequence ID" value="XM_024549908.1"/>
</dbReference>
<comment type="caution">
    <text evidence="3">The sequence shown here is derived from an EMBL/GenBank/DDBJ whole genome shotgun (WGS) entry which is preliminary data.</text>
</comment>
<dbReference type="InterPro" id="IPR036866">
    <property type="entry name" value="RibonucZ/Hydroxyglut_hydro"/>
</dbReference>
<organism evidence="3 4">
    <name type="scientific">Trichoderma gamsii</name>
    <dbReference type="NCBI Taxonomy" id="398673"/>
    <lineage>
        <taxon>Eukaryota</taxon>
        <taxon>Fungi</taxon>
        <taxon>Dikarya</taxon>
        <taxon>Ascomycota</taxon>
        <taxon>Pezizomycotina</taxon>
        <taxon>Sordariomycetes</taxon>
        <taxon>Hypocreomycetidae</taxon>
        <taxon>Hypocreales</taxon>
        <taxon>Hypocreaceae</taxon>
        <taxon>Trichoderma</taxon>
    </lineage>
</organism>
<evidence type="ECO:0000313" key="4">
    <source>
        <dbReference type="Proteomes" id="UP000054821"/>
    </source>
</evidence>
<keyword evidence="4" id="KW-1185">Reference proteome</keyword>
<reference evidence="3 4" key="1">
    <citation type="journal article" date="2016" name="Genome Announc.">
        <title>Draft Whole-Genome Sequence of Trichoderma gamsii T6085, a Promising Biocontrol Agent of Fusarium Head Blight on Wheat.</title>
        <authorList>
            <person name="Baroncelli R."/>
            <person name="Zapparata A."/>
            <person name="Piaggeschi G."/>
            <person name="Sarrocco S."/>
            <person name="Vannacci G."/>
        </authorList>
    </citation>
    <scope>NUCLEOTIDE SEQUENCE [LARGE SCALE GENOMIC DNA]</scope>
    <source>
        <strain evidence="3 4">T6085</strain>
    </source>
</reference>
<protein>
    <recommendedName>
        <fullName evidence="2">Metallo-beta-lactamase domain-containing protein</fullName>
    </recommendedName>
</protein>
<dbReference type="SUPFAM" id="SSF56281">
    <property type="entry name" value="Metallo-hydrolase/oxidoreductase"/>
    <property type="match status" value="1"/>
</dbReference>